<evidence type="ECO:0000313" key="10">
    <source>
        <dbReference type="Proteomes" id="UP001595897"/>
    </source>
</evidence>
<evidence type="ECO:0000256" key="6">
    <source>
        <dbReference type="SAM" id="MobiDB-lite"/>
    </source>
</evidence>
<evidence type="ECO:0000256" key="2">
    <source>
        <dbReference type="ARBA" id="ARBA00022490"/>
    </source>
</evidence>
<dbReference type="PANTHER" id="PTHR46349:SF6">
    <property type="entry name" value="MYOSIN-6-LIKE"/>
    <property type="match status" value="1"/>
</dbReference>
<keyword evidence="10" id="KW-1185">Reference proteome</keyword>
<dbReference type="NCBIfam" id="TIGR00229">
    <property type="entry name" value="sensory_box"/>
    <property type="match status" value="1"/>
</dbReference>
<keyword evidence="7" id="KW-1133">Transmembrane helix</keyword>
<organism evidence="9 10">
    <name type="scientific">Glaciecola siphonariae</name>
    <dbReference type="NCBI Taxonomy" id="521012"/>
    <lineage>
        <taxon>Bacteria</taxon>
        <taxon>Pseudomonadati</taxon>
        <taxon>Pseudomonadota</taxon>
        <taxon>Gammaproteobacteria</taxon>
        <taxon>Alteromonadales</taxon>
        <taxon>Alteromonadaceae</taxon>
        <taxon>Glaciecola</taxon>
    </lineage>
</organism>
<evidence type="ECO:0000256" key="4">
    <source>
        <dbReference type="ARBA" id="ARBA00023175"/>
    </source>
</evidence>
<feature type="compositionally biased region" description="Basic and acidic residues" evidence="6">
    <location>
        <begin position="1173"/>
        <end position="1188"/>
    </location>
</feature>
<dbReference type="InterPro" id="IPR000014">
    <property type="entry name" value="PAS"/>
</dbReference>
<feature type="region of interest" description="Disordered" evidence="6">
    <location>
        <begin position="1138"/>
        <end position="1192"/>
    </location>
</feature>
<dbReference type="InterPro" id="IPR035965">
    <property type="entry name" value="PAS-like_dom_sf"/>
</dbReference>
<dbReference type="Proteomes" id="UP001595897">
    <property type="component" value="Unassembled WGS sequence"/>
</dbReference>
<keyword evidence="4" id="KW-0505">Motor protein</keyword>
<sequence>MPISDFAMRLFNKLAVSAVLICTSLPSFAISNYINAQSEGELSSFAFTLVIACGVLLLSLLVFVALAVYRKNKLEKSENHHQTTLEKLPSGIVHVGIGGNIIYVNKAAATLLGRDAAKLVNSQFSSGFTAEAEQEVKDALTKKNVSVQVRAKSSNLFLLAQIGPLINHDDHAYTLITLSNQTALKRDFDDVSQKHRHLNHLVDTSQFARVHLNLKDDRFVHEHLFNQYLNIGDSMQEDGYSSPLPVSDFVKYIHSHDLSNWNDALDTASSIGKARISIRMEIVNAGESNLLYMPLDIDIICTDFDGSAVVETSTPEQSVNTLTAKSTELQLQDKAPEAPKRPKASKFTLLLRPELPLEQIKKKLDIVSEERDAMINAIPHPAYSLDKTGKIVWSNSRFDMLLRSILPEIPSKNLLELNPFPEKVMKLHQNISFMSSHQDGMEFSVTTIDNATLHFKLELAFYVSDDRLNEQKHAGMVGVLKDLTDLRLTRQTLKEEEEHSKAQASKLAETQAHVDQLNAQLQEELSSAERLNDELIATQNRAEQTAIQLHQEKERMGRFLELAPVAIATINDNDEIISANKVMLDRLKYTEKELKKGNIYKLFSDPTEAGTAAKYLNKEGKLRDFHVRLVGKDEKIYPGELKVDLFNAEKQEYLFWIVDRSDEQFQRDKFENTLTHSRLPMAILTTGGFTKLNKAACTYFGVEDEEDMFGRSPITPELNESPEVASHLHKELLKLPNSGKVLSMPWAHKVNGKMRPCHATFVPIYKDQVFNCILCIWQDREELRKKELELKTALEAKTKLENEQQTTANELISNREQLDKLSQEHASLKEQLEQSTQAIKNLTERKEALESDTKEAKQAFDDAQASIQQYEKRIAELEEAGNTHQERDKELCEQLEQARTDVSLKEKELSDLHKQLKTLNNDLVKRQQTLDSLTENANKQLSERGELEQEQVEIQQKLEQANSEIAAKAEEASKLEQALKDLESTSDKTIATLKAQHEATLSKAKTDIDAILSAKEGLQQELKKAEGKISDLEKAIEKRANHEKALSEKLRAQETSMTELAKEKNQGSSIIEKAQGKQKALAEELTSVRRDRDSNEQLLKKQKAEQEALVNKLEALESQLAKSQEALAAKSEALKSAERSLKKSNEQLSKVNKKSNAQPAAKEQSAVQAANIDESKPKAETTQAKRSDIASIPLPNNPEIWFDISHFLKEQGPAVSVNDALAGLTKNIEQNIEQTERAIATNKNDDIQISANDLVKLGEKTHSEALMQLIQNIEHDCAKGMFDNVSIRWPATKSGLQKTLRVVYSHLNA</sequence>
<comment type="caution">
    <text evidence="9">The sequence shown here is derived from an EMBL/GenBank/DDBJ whole genome shotgun (WGS) entry which is preliminary data.</text>
</comment>
<feature type="compositionally biased region" description="Polar residues" evidence="6">
    <location>
        <begin position="1146"/>
        <end position="1158"/>
    </location>
</feature>
<keyword evidence="7" id="KW-0812">Transmembrane</keyword>
<keyword evidence="7" id="KW-0472">Membrane</keyword>
<dbReference type="SUPFAM" id="SSF55785">
    <property type="entry name" value="PYP-like sensor domain (PAS domain)"/>
    <property type="match status" value="3"/>
</dbReference>
<feature type="coiled-coil region" evidence="5">
    <location>
        <begin position="507"/>
        <end position="548"/>
    </location>
</feature>
<dbReference type="SMART" id="SM00091">
    <property type="entry name" value="PAS"/>
    <property type="match status" value="4"/>
</dbReference>
<proteinExistence type="predicted"/>
<comment type="subcellular location">
    <subcellularLocation>
        <location evidence="1">Cytoplasm</location>
    </subcellularLocation>
</comment>
<gene>
    <name evidence="9" type="ORF">ACFO4O_00155</name>
</gene>
<evidence type="ECO:0000256" key="3">
    <source>
        <dbReference type="ARBA" id="ARBA00023123"/>
    </source>
</evidence>
<keyword evidence="5" id="KW-0175">Coiled coil</keyword>
<evidence type="ECO:0000259" key="8">
    <source>
        <dbReference type="PROSITE" id="PS50112"/>
    </source>
</evidence>
<evidence type="ECO:0000256" key="5">
    <source>
        <dbReference type="SAM" id="Coils"/>
    </source>
</evidence>
<protein>
    <submittedName>
        <fullName evidence="9">PAS domain S-box protein</fullName>
    </submittedName>
</protein>
<dbReference type="PANTHER" id="PTHR46349">
    <property type="entry name" value="CINGULIN-LIKE PROTEIN 1-RELATED"/>
    <property type="match status" value="1"/>
</dbReference>
<evidence type="ECO:0000256" key="7">
    <source>
        <dbReference type="SAM" id="Phobius"/>
    </source>
</evidence>
<accession>A0ABV9LRX4</accession>
<dbReference type="Pfam" id="PF13188">
    <property type="entry name" value="PAS_8"/>
    <property type="match status" value="2"/>
</dbReference>
<dbReference type="PROSITE" id="PS50112">
    <property type="entry name" value="PAS"/>
    <property type="match status" value="1"/>
</dbReference>
<dbReference type="Pfam" id="PF13426">
    <property type="entry name" value="PAS_9"/>
    <property type="match status" value="1"/>
</dbReference>
<feature type="transmembrane region" description="Helical" evidence="7">
    <location>
        <begin position="45"/>
        <end position="69"/>
    </location>
</feature>
<keyword evidence="2" id="KW-0963">Cytoplasm</keyword>
<dbReference type="Gene3D" id="3.30.450.20">
    <property type="entry name" value="PAS domain"/>
    <property type="match status" value="4"/>
</dbReference>
<keyword evidence="3" id="KW-0518">Myosin</keyword>
<evidence type="ECO:0000313" key="9">
    <source>
        <dbReference type="EMBL" id="MFC4698570.1"/>
    </source>
</evidence>
<name>A0ABV9LRX4_9ALTE</name>
<dbReference type="EMBL" id="JBHSGU010000001">
    <property type="protein sequence ID" value="MFC4698570.1"/>
    <property type="molecule type" value="Genomic_DNA"/>
</dbReference>
<evidence type="ECO:0000256" key="1">
    <source>
        <dbReference type="ARBA" id="ARBA00004496"/>
    </source>
</evidence>
<feature type="domain" description="PAS" evidence="8">
    <location>
        <begin position="77"/>
        <end position="121"/>
    </location>
</feature>
<reference evidence="10" key="1">
    <citation type="journal article" date="2019" name="Int. J. Syst. Evol. Microbiol.">
        <title>The Global Catalogue of Microorganisms (GCM) 10K type strain sequencing project: providing services to taxonomists for standard genome sequencing and annotation.</title>
        <authorList>
            <consortium name="The Broad Institute Genomics Platform"/>
            <consortium name="The Broad Institute Genome Sequencing Center for Infectious Disease"/>
            <person name="Wu L."/>
            <person name="Ma J."/>
        </authorList>
    </citation>
    <scope>NUCLEOTIDE SEQUENCE [LARGE SCALE GENOMIC DNA]</scope>
    <source>
        <strain evidence="10">KACC 12507</strain>
    </source>
</reference>
<dbReference type="RefSeq" id="WP_382405161.1">
    <property type="nucleotide sequence ID" value="NZ_JBHSGU010000001.1"/>
</dbReference>